<evidence type="ECO:0000313" key="2">
    <source>
        <dbReference type="Proteomes" id="UP000308600"/>
    </source>
</evidence>
<accession>A0ACD3AJZ2</accession>
<sequence length="222" mass="25897">MEFPKSEDEFWRGEGQRFYADNSDPQPISYRLTNDNIPIMRRLPDKLLDEIFLDAVLQERQPTRTVLLHSEKYAYPSPPKYGFKPRMSKRLSHICRHWRARTICLPQLWRRVEVNAPGKDASKFFSLVLLRSGEQPLSLHLTQTRKEQLGEVDAILQIALRMPYSNRWKGIFLSLLDGQIAEAQFLSQLRDPEVHFESLLDFLTRFEAAFTSTATDSLEAEL</sequence>
<gene>
    <name evidence="1" type="ORF">BDN72DRAFT_900038</name>
</gene>
<feature type="non-terminal residue" evidence="1">
    <location>
        <position position="222"/>
    </location>
</feature>
<evidence type="ECO:0000313" key="1">
    <source>
        <dbReference type="EMBL" id="TFK66228.1"/>
    </source>
</evidence>
<proteinExistence type="predicted"/>
<organism evidence="1 2">
    <name type="scientific">Pluteus cervinus</name>
    <dbReference type="NCBI Taxonomy" id="181527"/>
    <lineage>
        <taxon>Eukaryota</taxon>
        <taxon>Fungi</taxon>
        <taxon>Dikarya</taxon>
        <taxon>Basidiomycota</taxon>
        <taxon>Agaricomycotina</taxon>
        <taxon>Agaricomycetes</taxon>
        <taxon>Agaricomycetidae</taxon>
        <taxon>Agaricales</taxon>
        <taxon>Pluteineae</taxon>
        <taxon>Pluteaceae</taxon>
        <taxon>Pluteus</taxon>
    </lineage>
</organism>
<reference evidence="1 2" key="1">
    <citation type="journal article" date="2019" name="Nat. Ecol. Evol.">
        <title>Megaphylogeny resolves global patterns of mushroom evolution.</title>
        <authorList>
            <person name="Varga T."/>
            <person name="Krizsan K."/>
            <person name="Foldi C."/>
            <person name="Dima B."/>
            <person name="Sanchez-Garcia M."/>
            <person name="Sanchez-Ramirez S."/>
            <person name="Szollosi G.J."/>
            <person name="Szarkandi J.G."/>
            <person name="Papp V."/>
            <person name="Albert L."/>
            <person name="Andreopoulos W."/>
            <person name="Angelini C."/>
            <person name="Antonin V."/>
            <person name="Barry K.W."/>
            <person name="Bougher N.L."/>
            <person name="Buchanan P."/>
            <person name="Buyck B."/>
            <person name="Bense V."/>
            <person name="Catcheside P."/>
            <person name="Chovatia M."/>
            <person name="Cooper J."/>
            <person name="Damon W."/>
            <person name="Desjardin D."/>
            <person name="Finy P."/>
            <person name="Geml J."/>
            <person name="Haridas S."/>
            <person name="Hughes K."/>
            <person name="Justo A."/>
            <person name="Karasinski D."/>
            <person name="Kautmanova I."/>
            <person name="Kiss B."/>
            <person name="Kocsube S."/>
            <person name="Kotiranta H."/>
            <person name="LaButti K.M."/>
            <person name="Lechner B.E."/>
            <person name="Liimatainen K."/>
            <person name="Lipzen A."/>
            <person name="Lukacs Z."/>
            <person name="Mihaltcheva S."/>
            <person name="Morgado L.N."/>
            <person name="Niskanen T."/>
            <person name="Noordeloos M.E."/>
            <person name="Ohm R.A."/>
            <person name="Ortiz-Santana B."/>
            <person name="Ovrebo C."/>
            <person name="Racz N."/>
            <person name="Riley R."/>
            <person name="Savchenko A."/>
            <person name="Shiryaev A."/>
            <person name="Soop K."/>
            <person name="Spirin V."/>
            <person name="Szebenyi C."/>
            <person name="Tomsovsky M."/>
            <person name="Tulloss R.E."/>
            <person name="Uehling J."/>
            <person name="Grigoriev I.V."/>
            <person name="Vagvolgyi C."/>
            <person name="Papp T."/>
            <person name="Martin F.M."/>
            <person name="Miettinen O."/>
            <person name="Hibbett D.S."/>
            <person name="Nagy L.G."/>
        </authorList>
    </citation>
    <scope>NUCLEOTIDE SEQUENCE [LARGE SCALE GENOMIC DNA]</scope>
    <source>
        <strain evidence="1 2">NL-1719</strain>
    </source>
</reference>
<protein>
    <submittedName>
        <fullName evidence="1">Uncharacterized protein</fullName>
    </submittedName>
</protein>
<name>A0ACD3AJZ2_9AGAR</name>
<dbReference type="Proteomes" id="UP000308600">
    <property type="component" value="Unassembled WGS sequence"/>
</dbReference>
<dbReference type="EMBL" id="ML208412">
    <property type="protein sequence ID" value="TFK66228.1"/>
    <property type="molecule type" value="Genomic_DNA"/>
</dbReference>
<keyword evidence="2" id="KW-1185">Reference proteome</keyword>